<comment type="similarity">
    <text evidence="1">Belongs to the histone deacetylase family.</text>
</comment>
<keyword evidence="4" id="KW-1185">Reference proteome</keyword>
<dbReference type="eggNOG" id="COG0123">
    <property type="taxonomic scope" value="Bacteria"/>
</dbReference>
<feature type="domain" description="Histone deacetylase" evidence="2">
    <location>
        <begin position="23"/>
        <end position="314"/>
    </location>
</feature>
<proteinExistence type="inferred from homology"/>
<dbReference type="AlphaFoldDB" id="S7TFF9"/>
<dbReference type="Proteomes" id="UP000014977">
    <property type="component" value="Unassembled WGS sequence"/>
</dbReference>
<dbReference type="PANTHER" id="PTHR10625">
    <property type="entry name" value="HISTONE DEACETYLASE HDAC1-RELATED"/>
    <property type="match status" value="1"/>
</dbReference>
<name>S7TFF9_DESML</name>
<protein>
    <submittedName>
        <fullName evidence="3">Histone deacetylase domain containing protein</fullName>
    </submittedName>
</protein>
<dbReference type="PRINTS" id="PR01270">
    <property type="entry name" value="HDASUPER"/>
</dbReference>
<evidence type="ECO:0000256" key="1">
    <source>
        <dbReference type="ARBA" id="ARBA00005947"/>
    </source>
</evidence>
<evidence type="ECO:0000313" key="4">
    <source>
        <dbReference type="Proteomes" id="UP000014977"/>
    </source>
</evidence>
<reference evidence="3 4" key="1">
    <citation type="journal article" date="2013" name="Genome Announc.">
        <title>Draft genome sequences for three mercury-methylating, sulfate-reducing bacteria.</title>
        <authorList>
            <person name="Brown S.D."/>
            <person name="Hurt R.A.Jr."/>
            <person name="Gilmour C.C."/>
            <person name="Elias D.A."/>
        </authorList>
    </citation>
    <scope>NUCLEOTIDE SEQUENCE [LARGE SCALE GENOMIC DNA]</scope>
    <source>
        <strain evidence="3 4">DSM 2059</strain>
    </source>
</reference>
<dbReference type="CDD" id="cd09992">
    <property type="entry name" value="HDAC_classII"/>
    <property type="match status" value="1"/>
</dbReference>
<dbReference type="STRING" id="897.B2D07_15960"/>
<dbReference type="EMBL" id="ATHJ01000105">
    <property type="protein sequence ID" value="EPR35957.1"/>
    <property type="molecule type" value="Genomic_DNA"/>
</dbReference>
<dbReference type="InterPro" id="IPR037138">
    <property type="entry name" value="His_deacetylse_dom_sf"/>
</dbReference>
<organism evidence="3 4">
    <name type="scientific">Desulfococcus multivorans DSM 2059</name>
    <dbReference type="NCBI Taxonomy" id="1121405"/>
    <lineage>
        <taxon>Bacteria</taxon>
        <taxon>Pseudomonadati</taxon>
        <taxon>Thermodesulfobacteriota</taxon>
        <taxon>Desulfobacteria</taxon>
        <taxon>Desulfobacterales</taxon>
        <taxon>Desulfococcaceae</taxon>
        <taxon>Desulfococcus</taxon>
    </lineage>
</organism>
<sequence>MVMKRTGFLYDERFLLHDTGRMHPESSDRLRAAYKGLEAAGLLPKLTIIPARRMNQKYIEQVHHVNYIMRFEEACIMGMCELDYPDNQMCRETYEVATLAVGGVIDTVRRVMEGEIDNAFCAVRPPGHHAEISKAMGFCYFNNVAIAARYLQDEWGVSRVGIVDFDVHHGNGTQHIFEYDSTVFYYSIHEHPSFAFPGTGREFEEGVDAGHGYTLNTPILPGQGDQEYMAAIERDLLPAFSRFEPEFILVSTGFDAHKDDDMSGINLSTEGFSWIMETLMGLANRYTGGRIVSILEGGYNLDRLPELIRNHVEILLKG</sequence>
<dbReference type="InterPro" id="IPR023801">
    <property type="entry name" value="His_deacetylse_dom"/>
</dbReference>
<dbReference type="InterPro" id="IPR023696">
    <property type="entry name" value="Ureohydrolase_dom_sf"/>
</dbReference>
<dbReference type="PATRIC" id="fig|1121405.3.peg.3382"/>
<evidence type="ECO:0000259" key="2">
    <source>
        <dbReference type="Pfam" id="PF00850"/>
    </source>
</evidence>
<dbReference type="InterPro" id="IPR000286">
    <property type="entry name" value="HDACs"/>
</dbReference>
<dbReference type="Pfam" id="PF00850">
    <property type="entry name" value="Hist_deacetyl"/>
    <property type="match status" value="1"/>
</dbReference>
<dbReference type="SUPFAM" id="SSF52768">
    <property type="entry name" value="Arginase/deacetylase"/>
    <property type="match status" value="1"/>
</dbReference>
<comment type="caution">
    <text evidence="3">The sequence shown here is derived from an EMBL/GenBank/DDBJ whole genome shotgun (WGS) entry which is preliminary data.</text>
</comment>
<gene>
    <name evidence="3" type="ORF">dsmv_0662</name>
</gene>
<accession>S7TFF9</accession>
<evidence type="ECO:0000313" key="3">
    <source>
        <dbReference type="EMBL" id="EPR35957.1"/>
    </source>
</evidence>
<dbReference type="Gene3D" id="3.40.800.20">
    <property type="entry name" value="Histone deacetylase domain"/>
    <property type="match status" value="1"/>
</dbReference>
<dbReference type="GO" id="GO:0040029">
    <property type="term" value="P:epigenetic regulation of gene expression"/>
    <property type="evidence" value="ECO:0007669"/>
    <property type="project" value="TreeGrafter"/>
</dbReference>
<dbReference type="GO" id="GO:0004407">
    <property type="term" value="F:histone deacetylase activity"/>
    <property type="evidence" value="ECO:0007669"/>
    <property type="project" value="TreeGrafter"/>
</dbReference>
<dbReference type="PANTHER" id="PTHR10625:SF10">
    <property type="entry name" value="HISTONE DEACETYLASE HDAC1"/>
    <property type="match status" value="1"/>
</dbReference>